<dbReference type="InterPro" id="IPR049945">
    <property type="entry name" value="AAA_22"/>
</dbReference>
<dbReference type="Pfam" id="PF00196">
    <property type="entry name" value="GerE"/>
    <property type="match status" value="1"/>
</dbReference>
<organism evidence="5 6">
    <name type="scientific">Paucibacter sediminis</name>
    <dbReference type="NCBI Taxonomy" id="3019553"/>
    <lineage>
        <taxon>Bacteria</taxon>
        <taxon>Pseudomonadati</taxon>
        <taxon>Pseudomonadota</taxon>
        <taxon>Betaproteobacteria</taxon>
        <taxon>Burkholderiales</taxon>
        <taxon>Sphaerotilaceae</taxon>
        <taxon>Roseateles</taxon>
    </lineage>
</organism>
<dbReference type="SMART" id="SM00421">
    <property type="entry name" value="HTH_LUXR"/>
    <property type="match status" value="1"/>
</dbReference>
<evidence type="ECO:0000256" key="1">
    <source>
        <dbReference type="ARBA" id="ARBA00023015"/>
    </source>
</evidence>
<sequence length="877" mass="96388">MKFQPIAHIEGSLWRQRVMARVAEAAPASARLTLVVAPAGFGKTTLLAQLAQREREQGVKVAWLNCDSRDADAQVFSDNLLAALKQSEVRAGPGRSLLDHFATVVAGIADPVALFIDDYDQAAGAAVDELLCSIALAAPPHVRVMLACRSMPAIPLARLQLAGRVRQLDADLLRFDHEETQRLLAGCFPSQALESVAAYTQGWPFALQLARLRAASGRGEGWSPEADSPLPRRQLFDYLAREVLGTLSQASQAFLSDVAILEEIDVAAANAIRQHDNSLHHIQELAMLEPVVVIAASCQSARLHPLLRDFLLHRMSVQAPGRAAELHLRAAAYFSAAGRVDDAVFHAVAAARFDLAAQMIEAAGAIRLLVTLGEPRVRLLLRQLPAALQQQRPRLRLLLLGLQIEDHDAQGAEAEIARIELQADLQEPAEAAELAVDLRLTRCLLLLDDAERLLHFSPWAQLQAARAEGRHRRLIDPLFLGLVLPVELFLLQRYGPTDRAERRVGEVDALYDDIRPLNTSPWVWMYQLCNALARGELERCEQIANESLKRDLNYIKHSQKSLGQLLAAVLGRALYEQGRLTEALGLLTTLVPTESVRFLEVLAGAMVDTARCQFVLGHPGPAIELLKQARDLAFEEGLPHLRLLAAAVQAELELRQDHGEAAASLADAEQLAQRWEEAAAGAVFPWLVVEALARSRFALQLQAADGAAALQTAERLLTLAAQAGRQLAEILAHGMRARALARLQRVPESEAALLDALQRAASCGARQLFIDLGADTMLQLRAMAPKLAEPLQRWTGQTLQLWETLFQRGLSAAETFSERELEILRELAKDQTTKMIARTLMRSPETVKYHLKSIFAKLGVNNREDAVAEARRRAQLP</sequence>
<dbReference type="PANTHER" id="PTHR44688:SF16">
    <property type="entry name" value="DNA-BINDING TRANSCRIPTIONAL ACTIVATOR DEVR_DOSR"/>
    <property type="match status" value="1"/>
</dbReference>
<dbReference type="Pfam" id="PF25873">
    <property type="entry name" value="WHD_MalT"/>
    <property type="match status" value="1"/>
</dbReference>
<dbReference type="SUPFAM" id="SSF46894">
    <property type="entry name" value="C-terminal effector domain of the bipartite response regulators"/>
    <property type="match status" value="1"/>
</dbReference>
<keyword evidence="6" id="KW-1185">Reference proteome</keyword>
<keyword evidence="2" id="KW-0238">DNA-binding</keyword>
<protein>
    <submittedName>
        <fullName evidence="5">LuxR C-terminal-related transcriptional regulator</fullName>
    </submittedName>
</protein>
<accession>A0AA95SR39</accession>
<dbReference type="GO" id="GO:0003677">
    <property type="term" value="F:DNA binding"/>
    <property type="evidence" value="ECO:0007669"/>
    <property type="project" value="UniProtKB-KW"/>
</dbReference>
<dbReference type="Gene3D" id="3.40.50.300">
    <property type="entry name" value="P-loop containing nucleotide triphosphate hydrolases"/>
    <property type="match status" value="1"/>
</dbReference>
<gene>
    <name evidence="5" type="ORF">PFX98_11640</name>
</gene>
<dbReference type="InterPro" id="IPR059106">
    <property type="entry name" value="WHD_MalT"/>
</dbReference>
<dbReference type="Proteomes" id="UP001177769">
    <property type="component" value="Chromosome"/>
</dbReference>
<dbReference type="Pfam" id="PF13401">
    <property type="entry name" value="AAA_22"/>
    <property type="match status" value="1"/>
</dbReference>
<dbReference type="KEGG" id="pais:PFX98_11640"/>
<keyword evidence="1" id="KW-0805">Transcription regulation</keyword>
<dbReference type="PROSITE" id="PS50043">
    <property type="entry name" value="HTH_LUXR_2"/>
    <property type="match status" value="1"/>
</dbReference>
<dbReference type="Gene3D" id="1.25.40.10">
    <property type="entry name" value="Tetratricopeptide repeat domain"/>
    <property type="match status" value="1"/>
</dbReference>
<evidence type="ECO:0000313" key="5">
    <source>
        <dbReference type="EMBL" id="WIT14240.1"/>
    </source>
</evidence>
<dbReference type="CDD" id="cd06170">
    <property type="entry name" value="LuxR_C_like"/>
    <property type="match status" value="1"/>
</dbReference>
<dbReference type="SUPFAM" id="SSF52540">
    <property type="entry name" value="P-loop containing nucleoside triphosphate hydrolases"/>
    <property type="match status" value="1"/>
</dbReference>
<evidence type="ECO:0000256" key="2">
    <source>
        <dbReference type="ARBA" id="ARBA00023125"/>
    </source>
</evidence>
<feature type="domain" description="HTH luxR-type" evidence="4">
    <location>
        <begin position="809"/>
        <end position="874"/>
    </location>
</feature>
<dbReference type="InterPro" id="IPR016032">
    <property type="entry name" value="Sig_transdc_resp-reg_C-effctor"/>
</dbReference>
<dbReference type="InterPro" id="IPR011990">
    <property type="entry name" value="TPR-like_helical_dom_sf"/>
</dbReference>
<proteinExistence type="predicted"/>
<evidence type="ECO:0000256" key="3">
    <source>
        <dbReference type="ARBA" id="ARBA00023163"/>
    </source>
</evidence>
<dbReference type="Gene3D" id="1.10.10.10">
    <property type="entry name" value="Winged helix-like DNA-binding domain superfamily/Winged helix DNA-binding domain"/>
    <property type="match status" value="1"/>
</dbReference>
<evidence type="ECO:0000259" key="4">
    <source>
        <dbReference type="PROSITE" id="PS50043"/>
    </source>
</evidence>
<dbReference type="PROSITE" id="PS00622">
    <property type="entry name" value="HTH_LUXR_1"/>
    <property type="match status" value="1"/>
</dbReference>
<dbReference type="InterPro" id="IPR027417">
    <property type="entry name" value="P-loop_NTPase"/>
</dbReference>
<dbReference type="EMBL" id="CP116346">
    <property type="protein sequence ID" value="WIT14240.1"/>
    <property type="molecule type" value="Genomic_DNA"/>
</dbReference>
<dbReference type="PANTHER" id="PTHR44688">
    <property type="entry name" value="DNA-BINDING TRANSCRIPTIONAL ACTIVATOR DEVR_DOSR"/>
    <property type="match status" value="1"/>
</dbReference>
<dbReference type="InterPro" id="IPR036388">
    <property type="entry name" value="WH-like_DNA-bd_sf"/>
</dbReference>
<dbReference type="InterPro" id="IPR000792">
    <property type="entry name" value="Tscrpt_reg_LuxR_C"/>
</dbReference>
<dbReference type="GO" id="GO:0006355">
    <property type="term" value="P:regulation of DNA-templated transcription"/>
    <property type="evidence" value="ECO:0007669"/>
    <property type="project" value="InterPro"/>
</dbReference>
<dbReference type="AlphaFoldDB" id="A0AA95SR39"/>
<evidence type="ECO:0000313" key="6">
    <source>
        <dbReference type="Proteomes" id="UP001177769"/>
    </source>
</evidence>
<dbReference type="SMART" id="SM00382">
    <property type="entry name" value="AAA"/>
    <property type="match status" value="1"/>
</dbReference>
<dbReference type="InterPro" id="IPR003593">
    <property type="entry name" value="AAA+_ATPase"/>
</dbReference>
<dbReference type="RefSeq" id="WP_285235368.1">
    <property type="nucleotide sequence ID" value="NZ_CP116346.1"/>
</dbReference>
<keyword evidence="3" id="KW-0804">Transcription</keyword>
<name>A0AA95SR39_9BURK</name>
<reference evidence="5" key="1">
    <citation type="submission" date="2023-01" db="EMBL/GenBank/DDBJ databases">
        <title>Whole genome sequence of Paucibacter sp. S2-9 isolated from pond sediment.</title>
        <authorList>
            <person name="Jung J.Y."/>
        </authorList>
    </citation>
    <scope>NUCLEOTIDE SEQUENCE</scope>
    <source>
        <strain evidence="5">S2-9</strain>
    </source>
</reference>